<dbReference type="RefSeq" id="WP_016970351.1">
    <property type="nucleotide sequence ID" value="NZ_JACASD010000093.1"/>
</dbReference>
<evidence type="ECO:0000313" key="1">
    <source>
        <dbReference type="EMBL" id="NWE92034.1"/>
    </source>
</evidence>
<dbReference type="EMBL" id="JACASD010000093">
    <property type="protein sequence ID" value="NWE92034.1"/>
    <property type="molecule type" value="Genomic_DNA"/>
</dbReference>
<organism evidence="1 2">
    <name type="scientific">Pseudomonas reactans</name>
    <dbReference type="NCBI Taxonomy" id="117680"/>
    <lineage>
        <taxon>Bacteria</taxon>
        <taxon>Pseudomonadati</taxon>
        <taxon>Pseudomonadota</taxon>
        <taxon>Gammaproteobacteria</taxon>
        <taxon>Pseudomonadales</taxon>
        <taxon>Pseudomonadaceae</taxon>
        <taxon>Pseudomonas</taxon>
    </lineage>
</organism>
<dbReference type="AlphaFoldDB" id="A0A7Y8KKJ2"/>
<gene>
    <name evidence="1" type="ORF">HX893_28330</name>
</gene>
<protein>
    <submittedName>
        <fullName evidence="1">Uncharacterized protein</fullName>
    </submittedName>
</protein>
<proteinExistence type="predicted"/>
<sequence>MNQDQNEHLTVLHFNVEQEPTVLNAFANFSNQAGELLDLIVAATGFDLPVASGTPRSSMD</sequence>
<name>A0A7Y8KKJ2_9PSED</name>
<accession>A0A7Y8KKJ2</accession>
<evidence type="ECO:0000313" key="2">
    <source>
        <dbReference type="Proteomes" id="UP000585226"/>
    </source>
</evidence>
<dbReference type="Proteomes" id="UP000585226">
    <property type="component" value="Unassembled WGS sequence"/>
</dbReference>
<reference evidence="1 2" key="1">
    <citation type="submission" date="2020-04" db="EMBL/GenBank/DDBJ databases">
        <title>Molecular characterization of pseudomonads from Agaricus bisporus reveal novel blotch 2 pathogens in Western Europe.</title>
        <authorList>
            <person name="Taparia T."/>
            <person name="Krijger M."/>
            <person name="Haynes E."/>
            <person name="Elpinstone J.G."/>
            <person name="Noble R."/>
            <person name="Van Der Wolf J."/>
        </authorList>
    </citation>
    <scope>NUCLEOTIDE SEQUENCE [LARGE SCALE GENOMIC DNA]</scope>
    <source>
        <strain evidence="1 2">P8021</strain>
    </source>
</reference>
<comment type="caution">
    <text evidence="1">The sequence shown here is derived from an EMBL/GenBank/DDBJ whole genome shotgun (WGS) entry which is preliminary data.</text>
</comment>